<gene>
    <name evidence="2" type="ORF">JTE90_023793</name>
</gene>
<protein>
    <recommendedName>
        <fullName evidence="1">Endonuclease/exonuclease/phosphatase domain-containing protein</fullName>
    </recommendedName>
</protein>
<dbReference type="SUPFAM" id="SSF56219">
    <property type="entry name" value="DNase I-like"/>
    <property type="match status" value="1"/>
</dbReference>
<proteinExistence type="predicted"/>
<dbReference type="PANTHER" id="PTHR36688">
    <property type="entry name" value="ENDO/EXONUCLEASE/PHOSPHATASE DOMAIN-CONTAINING PROTEIN"/>
    <property type="match status" value="1"/>
</dbReference>
<dbReference type="EMBL" id="JAFNEN010000073">
    <property type="protein sequence ID" value="KAG8196234.1"/>
    <property type="molecule type" value="Genomic_DNA"/>
</dbReference>
<dbReference type="PANTHER" id="PTHR36688:SF1">
    <property type="entry name" value="ENDONUCLEASE_EXONUCLEASE_PHOSPHATASE DOMAIN-CONTAINING PROTEIN"/>
    <property type="match status" value="1"/>
</dbReference>
<name>A0AAV6VHS6_9ARAC</name>
<comment type="caution">
    <text evidence="2">The sequence shown here is derived from an EMBL/GenBank/DDBJ whole genome shotgun (WGS) entry which is preliminary data.</text>
</comment>
<dbReference type="InterPro" id="IPR052560">
    <property type="entry name" value="RdDP_mobile_element"/>
</dbReference>
<dbReference type="GO" id="GO:0003824">
    <property type="term" value="F:catalytic activity"/>
    <property type="evidence" value="ECO:0007669"/>
    <property type="project" value="InterPro"/>
</dbReference>
<dbReference type="InterPro" id="IPR036691">
    <property type="entry name" value="Endo/exonu/phosph_ase_sf"/>
</dbReference>
<keyword evidence="3" id="KW-1185">Reference proteome</keyword>
<dbReference type="Pfam" id="PF14529">
    <property type="entry name" value="Exo_endo_phos_2"/>
    <property type="match status" value="1"/>
</dbReference>
<dbReference type="Proteomes" id="UP000827092">
    <property type="component" value="Unassembled WGS sequence"/>
</dbReference>
<evidence type="ECO:0000259" key="1">
    <source>
        <dbReference type="Pfam" id="PF14529"/>
    </source>
</evidence>
<evidence type="ECO:0000313" key="2">
    <source>
        <dbReference type="EMBL" id="KAG8196234.1"/>
    </source>
</evidence>
<dbReference type="AlphaFoldDB" id="A0AAV6VHS6"/>
<accession>A0AAV6VHS6</accession>
<feature type="domain" description="Endonuclease/exonuclease/phosphatase" evidence="1">
    <location>
        <begin position="99"/>
        <end position="207"/>
    </location>
</feature>
<sequence>MQGGLSWSKFSKLGRFAEEERADVLVILEANITEEKMKYFQLKGYTFHGLFKQRQVASGILVGIKDSLTAKFAIVKEMNTVDKAEIIKVKILINKIKFLIYGIYSPPNNKNLNLDILPVSNNTILVGDFNAASPSWGYETYNQVGKLVEDFSDSNALIVLYNKDDPKSFIHYSGSSTNPDLTIVAANIQDNCKKKVIGDPGSGHRIVKTTYESFQSKKYEATRTSWNFKKANWKTFNSSLEESIMKPPPKRRLGSSLKQFSRTQNQVFLTVKCPGTNHSGMMI</sequence>
<reference evidence="2 3" key="1">
    <citation type="journal article" date="2022" name="Nat. Ecol. Evol.">
        <title>A masculinizing supergene underlies an exaggerated male reproductive morph in a spider.</title>
        <authorList>
            <person name="Hendrickx F."/>
            <person name="De Corte Z."/>
            <person name="Sonet G."/>
            <person name="Van Belleghem S.M."/>
            <person name="Kostlbacher S."/>
            <person name="Vangestel C."/>
        </authorList>
    </citation>
    <scope>NUCLEOTIDE SEQUENCE [LARGE SCALE GENOMIC DNA]</scope>
    <source>
        <strain evidence="2">W744_W776</strain>
    </source>
</reference>
<dbReference type="Gene3D" id="3.60.10.10">
    <property type="entry name" value="Endonuclease/exonuclease/phosphatase"/>
    <property type="match status" value="1"/>
</dbReference>
<evidence type="ECO:0000313" key="3">
    <source>
        <dbReference type="Proteomes" id="UP000827092"/>
    </source>
</evidence>
<organism evidence="2 3">
    <name type="scientific">Oedothorax gibbosus</name>
    <dbReference type="NCBI Taxonomy" id="931172"/>
    <lineage>
        <taxon>Eukaryota</taxon>
        <taxon>Metazoa</taxon>
        <taxon>Ecdysozoa</taxon>
        <taxon>Arthropoda</taxon>
        <taxon>Chelicerata</taxon>
        <taxon>Arachnida</taxon>
        <taxon>Araneae</taxon>
        <taxon>Araneomorphae</taxon>
        <taxon>Entelegynae</taxon>
        <taxon>Araneoidea</taxon>
        <taxon>Linyphiidae</taxon>
        <taxon>Erigoninae</taxon>
        <taxon>Oedothorax</taxon>
    </lineage>
</organism>
<dbReference type="InterPro" id="IPR005135">
    <property type="entry name" value="Endo/exonuclease/phosphatase"/>
</dbReference>